<reference evidence="1 2" key="1">
    <citation type="submission" date="2016-04" db="EMBL/GenBank/DDBJ databases">
        <title>Genome analyses suggest a sexual origin of heterokaryosis in a supposedly ancient asexual fungus.</title>
        <authorList>
            <person name="Ropars J."/>
            <person name="Sedzielewska K."/>
            <person name="Noel J."/>
            <person name="Charron P."/>
            <person name="Farinelli L."/>
            <person name="Marton T."/>
            <person name="Kruger M."/>
            <person name="Pelin A."/>
            <person name="Brachmann A."/>
            <person name="Corradi N."/>
        </authorList>
    </citation>
    <scope>NUCLEOTIDE SEQUENCE [LARGE SCALE GENOMIC DNA]</scope>
    <source>
        <strain evidence="1 2">C2</strain>
    </source>
</reference>
<dbReference type="Proteomes" id="UP000233469">
    <property type="component" value="Unassembled WGS sequence"/>
</dbReference>
<evidence type="ECO:0000313" key="1">
    <source>
        <dbReference type="EMBL" id="PKK56942.1"/>
    </source>
</evidence>
<dbReference type="EMBL" id="LLXL01004935">
    <property type="protein sequence ID" value="PKK56942.1"/>
    <property type="molecule type" value="Genomic_DNA"/>
</dbReference>
<organism evidence="1 2">
    <name type="scientific">Rhizophagus irregularis</name>
    <dbReference type="NCBI Taxonomy" id="588596"/>
    <lineage>
        <taxon>Eukaryota</taxon>
        <taxon>Fungi</taxon>
        <taxon>Fungi incertae sedis</taxon>
        <taxon>Mucoromycota</taxon>
        <taxon>Glomeromycotina</taxon>
        <taxon>Glomeromycetes</taxon>
        <taxon>Glomerales</taxon>
        <taxon>Glomeraceae</taxon>
        <taxon>Rhizophagus</taxon>
    </lineage>
</organism>
<proteinExistence type="predicted"/>
<dbReference type="AlphaFoldDB" id="A0A2N1M5M2"/>
<accession>A0A2N1M5M2</accession>
<comment type="caution">
    <text evidence="1">The sequence shown here is derived from an EMBL/GenBank/DDBJ whole genome shotgun (WGS) entry which is preliminary data.</text>
</comment>
<protein>
    <submittedName>
        <fullName evidence="1">Uncharacterized protein</fullName>
    </submittedName>
</protein>
<reference evidence="1 2" key="2">
    <citation type="submission" date="2017-10" db="EMBL/GenBank/DDBJ databases">
        <title>Extensive intraspecific genome diversity in a model arbuscular mycorrhizal fungus.</title>
        <authorList>
            <person name="Chen E.C.H."/>
            <person name="Morin E."/>
            <person name="Baudet D."/>
            <person name="Noel J."/>
            <person name="Ndikumana S."/>
            <person name="Charron P."/>
            <person name="St-Onge C."/>
            <person name="Giorgi J."/>
            <person name="Grigoriev I.V."/>
            <person name="Roux C."/>
            <person name="Martin F.M."/>
            <person name="Corradi N."/>
        </authorList>
    </citation>
    <scope>NUCLEOTIDE SEQUENCE [LARGE SCALE GENOMIC DNA]</scope>
    <source>
        <strain evidence="1 2">C2</strain>
    </source>
</reference>
<name>A0A2N1M5M2_9GLOM</name>
<gene>
    <name evidence="1" type="ORF">RhiirC2_798979</name>
</gene>
<sequence length="146" mass="16899">MTNSMIYGSTFCFRLSAQSSFDASAELHKNIIPDKKTAVSEVYLFGLQLLKCIDRNCKGKSHELKLHKELSKTTQIKYAKGLVKKEQIYFENSIKNFYNPKDYVVLRTLDFTIKIKSKKKTLPADPCTIFPQERNKENYDSLTTTR</sequence>
<evidence type="ECO:0000313" key="2">
    <source>
        <dbReference type="Proteomes" id="UP000233469"/>
    </source>
</evidence>